<comment type="caution">
    <text evidence="1">The sequence shown here is derived from an EMBL/GenBank/DDBJ whole genome shotgun (WGS) entry which is preliminary data.</text>
</comment>
<name>A0A9D4HAK6_DREPO</name>
<reference evidence="1" key="2">
    <citation type="submission" date="2020-11" db="EMBL/GenBank/DDBJ databases">
        <authorList>
            <person name="McCartney M.A."/>
            <person name="Auch B."/>
            <person name="Kono T."/>
            <person name="Mallez S."/>
            <person name="Becker A."/>
            <person name="Gohl D.M."/>
            <person name="Silverstein K.A.T."/>
            <person name="Koren S."/>
            <person name="Bechman K.B."/>
            <person name="Herman A."/>
            <person name="Abrahante J.E."/>
            <person name="Garbe J."/>
        </authorList>
    </citation>
    <scope>NUCLEOTIDE SEQUENCE</scope>
    <source>
        <strain evidence="1">Duluth1</strain>
        <tissue evidence="1">Whole animal</tissue>
    </source>
</reference>
<gene>
    <name evidence="1" type="ORF">DPMN_103717</name>
</gene>
<keyword evidence="2" id="KW-1185">Reference proteome</keyword>
<dbReference type="Proteomes" id="UP000828390">
    <property type="component" value="Unassembled WGS sequence"/>
</dbReference>
<reference evidence="1" key="1">
    <citation type="journal article" date="2019" name="bioRxiv">
        <title>The Genome of the Zebra Mussel, Dreissena polymorpha: A Resource for Invasive Species Research.</title>
        <authorList>
            <person name="McCartney M.A."/>
            <person name="Auch B."/>
            <person name="Kono T."/>
            <person name="Mallez S."/>
            <person name="Zhang Y."/>
            <person name="Obille A."/>
            <person name="Becker A."/>
            <person name="Abrahante J.E."/>
            <person name="Garbe J."/>
            <person name="Badalamenti J.P."/>
            <person name="Herman A."/>
            <person name="Mangelson H."/>
            <person name="Liachko I."/>
            <person name="Sullivan S."/>
            <person name="Sone E.D."/>
            <person name="Koren S."/>
            <person name="Silverstein K.A.T."/>
            <person name="Beckman K.B."/>
            <person name="Gohl D.M."/>
        </authorList>
    </citation>
    <scope>NUCLEOTIDE SEQUENCE</scope>
    <source>
        <strain evidence="1">Duluth1</strain>
        <tissue evidence="1">Whole animal</tissue>
    </source>
</reference>
<evidence type="ECO:0000313" key="1">
    <source>
        <dbReference type="EMBL" id="KAH3830473.1"/>
    </source>
</evidence>
<sequence length="60" mass="6814">MHTYLTLDIGDLPGVNDQCVLLFMTRHLPHCRPWCAQFDSIAPLPYGTIQTDVQLLAMKN</sequence>
<protein>
    <submittedName>
        <fullName evidence="1">Uncharacterized protein</fullName>
    </submittedName>
</protein>
<dbReference type="AlphaFoldDB" id="A0A9D4HAK6"/>
<organism evidence="1 2">
    <name type="scientific">Dreissena polymorpha</name>
    <name type="common">Zebra mussel</name>
    <name type="synonym">Mytilus polymorpha</name>
    <dbReference type="NCBI Taxonomy" id="45954"/>
    <lineage>
        <taxon>Eukaryota</taxon>
        <taxon>Metazoa</taxon>
        <taxon>Spiralia</taxon>
        <taxon>Lophotrochozoa</taxon>
        <taxon>Mollusca</taxon>
        <taxon>Bivalvia</taxon>
        <taxon>Autobranchia</taxon>
        <taxon>Heteroconchia</taxon>
        <taxon>Euheterodonta</taxon>
        <taxon>Imparidentia</taxon>
        <taxon>Neoheterodontei</taxon>
        <taxon>Myida</taxon>
        <taxon>Dreissenoidea</taxon>
        <taxon>Dreissenidae</taxon>
        <taxon>Dreissena</taxon>
    </lineage>
</organism>
<dbReference type="EMBL" id="JAIWYP010000004">
    <property type="protein sequence ID" value="KAH3830473.1"/>
    <property type="molecule type" value="Genomic_DNA"/>
</dbReference>
<proteinExistence type="predicted"/>
<accession>A0A9D4HAK6</accession>
<evidence type="ECO:0000313" key="2">
    <source>
        <dbReference type="Proteomes" id="UP000828390"/>
    </source>
</evidence>